<dbReference type="AlphaFoldDB" id="A0AAE1RC37"/>
<accession>A0AAE1RC37</accession>
<evidence type="ECO:0000313" key="2">
    <source>
        <dbReference type="Proteomes" id="UP001291623"/>
    </source>
</evidence>
<gene>
    <name evidence="1" type="ORF">RND71_034396</name>
</gene>
<protein>
    <submittedName>
        <fullName evidence="1">Uncharacterized protein</fullName>
    </submittedName>
</protein>
<evidence type="ECO:0000313" key="1">
    <source>
        <dbReference type="EMBL" id="KAK4348057.1"/>
    </source>
</evidence>
<comment type="caution">
    <text evidence="1">The sequence shown here is derived from an EMBL/GenBank/DDBJ whole genome shotgun (WGS) entry which is preliminary data.</text>
</comment>
<dbReference type="EMBL" id="JAVYJV010000018">
    <property type="protein sequence ID" value="KAK4348057.1"/>
    <property type="molecule type" value="Genomic_DNA"/>
</dbReference>
<name>A0AAE1RC37_9SOLA</name>
<proteinExistence type="predicted"/>
<dbReference type="Proteomes" id="UP001291623">
    <property type="component" value="Unassembled WGS sequence"/>
</dbReference>
<sequence>MNLSCIHSARCEWISKNNFINFVGDCVVIESSLNFKKLVAAILKQIEVDSELNIAEIKFIPKDDLASMIIYNNTDVRVYMN</sequence>
<reference evidence="1" key="1">
    <citation type="submission" date="2023-12" db="EMBL/GenBank/DDBJ databases">
        <title>Genome assembly of Anisodus tanguticus.</title>
        <authorList>
            <person name="Wang Y.-J."/>
        </authorList>
    </citation>
    <scope>NUCLEOTIDE SEQUENCE</scope>
    <source>
        <strain evidence="1">KB-2021</strain>
        <tissue evidence="1">Leaf</tissue>
    </source>
</reference>
<organism evidence="1 2">
    <name type="scientific">Anisodus tanguticus</name>
    <dbReference type="NCBI Taxonomy" id="243964"/>
    <lineage>
        <taxon>Eukaryota</taxon>
        <taxon>Viridiplantae</taxon>
        <taxon>Streptophyta</taxon>
        <taxon>Embryophyta</taxon>
        <taxon>Tracheophyta</taxon>
        <taxon>Spermatophyta</taxon>
        <taxon>Magnoliopsida</taxon>
        <taxon>eudicotyledons</taxon>
        <taxon>Gunneridae</taxon>
        <taxon>Pentapetalae</taxon>
        <taxon>asterids</taxon>
        <taxon>lamiids</taxon>
        <taxon>Solanales</taxon>
        <taxon>Solanaceae</taxon>
        <taxon>Solanoideae</taxon>
        <taxon>Hyoscyameae</taxon>
        <taxon>Anisodus</taxon>
    </lineage>
</organism>
<keyword evidence="2" id="KW-1185">Reference proteome</keyword>